<dbReference type="KEGG" id="jda:BW727_101733"/>
<dbReference type="AlphaFoldDB" id="A0A1S6IRC3"/>
<organism evidence="2 3">
    <name type="scientific">Jeotgalibaca dankookensis</name>
    <dbReference type="NCBI Taxonomy" id="708126"/>
    <lineage>
        <taxon>Bacteria</taxon>
        <taxon>Bacillati</taxon>
        <taxon>Bacillota</taxon>
        <taxon>Bacilli</taxon>
        <taxon>Lactobacillales</taxon>
        <taxon>Carnobacteriaceae</taxon>
        <taxon>Jeotgalibaca</taxon>
    </lineage>
</organism>
<dbReference type="InterPro" id="IPR051448">
    <property type="entry name" value="CdaR-like_regulators"/>
</dbReference>
<dbReference type="InterPro" id="IPR042070">
    <property type="entry name" value="PucR_C-HTH_sf"/>
</dbReference>
<accession>A0A1S6IRC3</accession>
<reference evidence="2 3" key="1">
    <citation type="journal article" date="2014" name="Int. J. Syst. Evol. Microbiol.">
        <title>Jeotgalibaca dankookensis gen. nov., sp. nov., a member of the family Carnobacteriaceae, isolated from seujeot (Korean traditional food).</title>
        <authorList>
            <person name="Lee D.G."/>
            <person name="Trujillo M.E."/>
            <person name="Kang H."/>
            <person name="Ahn T.Y."/>
        </authorList>
    </citation>
    <scope>NUCLEOTIDE SEQUENCE [LARGE SCALE GENOMIC DNA]</scope>
    <source>
        <strain evidence="2 3">EX-07</strain>
    </source>
</reference>
<dbReference type="Gene3D" id="1.10.10.2840">
    <property type="entry name" value="PucR C-terminal helix-turn-helix domain"/>
    <property type="match status" value="1"/>
</dbReference>
<dbReference type="RefSeq" id="WP_062471118.1">
    <property type="nucleotide sequence ID" value="NZ_BBYN01000027.1"/>
</dbReference>
<feature type="domain" description="PucR C-terminal helix-turn-helix" evidence="1">
    <location>
        <begin position="240"/>
        <end position="287"/>
    </location>
</feature>
<dbReference type="InterPro" id="IPR025736">
    <property type="entry name" value="PucR_C-HTH_dom"/>
</dbReference>
<dbReference type="SUPFAM" id="SSF46689">
    <property type="entry name" value="Homeodomain-like"/>
    <property type="match status" value="1"/>
</dbReference>
<dbReference type="EMBL" id="CP019728">
    <property type="protein sequence ID" value="AQS54098.1"/>
    <property type="molecule type" value="Genomic_DNA"/>
</dbReference>
<keyword evidence="3" id="KW-1185">Reference proteome</keyword>
<proteinExistence type="predicted"/>
<gene>
    <name evidence="2" type="primary">lrp_2</name>
    <name evidence="2" type="ORF">BW727_101733</name>
</gene>
<protein>
    <submittedName>
        <fullName evidence="2">Leucine-rich protein</fullName>
    </submittedName>
</protein>
<dbReference type="PANTHER" id="PTHR33744:SF15">
    <property type="entry name" value="CARBOHYDRATE DIACID REGULATOR"/>
    <property type="match status" value="1"/>
</dbReference>
<dbReference type="STRING" id="708126.BW727_101733"/>
<dbReference type="PANTHER" id="PTHR33744">
    <property type="entry name" value="CARBOHYDRATE DIACID REGULATOR"/>
    <property type="match status" value="1"/>
</dbReference>
<evidence type="ECO:0000313" key="2">
    <source>
        <dbReference type="EMBL" id="AQS54098.1"/>
    </source>
</evidence>
<dbReference type="InterPro" id="IPR009057">
    <property type="entry name" value="Homeodomain-like_sf"/>
</dbReference>
<dbReference type="Proteomes" id="UP000188993">
    <property type="component" value="Chromosome"/>
</dbReference>
<dbReference type="Pfam" id="PF13556">
    <property type="entry name" value="HTH_30"/>
    <property type="match status" value="1"/>
</dbReference>
<dbReference type="OrthoDB" id="9792148at2"/>
<evidence type="ECO:0000259" key="1">
    <source>
        <dbReference type="Pfam" id="PF13556"/>
    </source>
</evidence>
<sequence>MDDLLLELFPDALLNHLPWQDDTFFTVPYKNNYIHIPLSSISTRERKLITELITPGTSYLTQPENRWAHFLFKDSTHFPTDYDSVQLLQVSMKFTNSVTFDRTLWLEAFKNSIHFIVDGFFISDKDAVLVVYNPSKLQLKEEIESILTVLNDDFGIQSSLYLGQIWPVNERLPHLFLEEQEVFNDTRSQTQYDQITTLSQAALSHYSFEATSKSPILASIKETILAIPGGADLVFSMWQNLGNVSQAAASLYVHRNTLQYRIERFMEIVDLNLKDMDDLLLSYLALHSRFGS</sequence>
<name>A0A1S6IRC3_9LACT</name>
<evidence type="ECO:0000313" key="3">
    <source>
        <dbReference type="Proteomes" id="UP000188993"/>
    </source>
</evidence>